<accession>A0A182KI42</accession>
<evidence type="ECO:0000313" key="1">
    <source>
        <dbReference type="EnsemblMetazoa" id="ACHR014140-PB"/>
    </source>
</evidence>
<keyword evidence="2" id="KW-1185">Reference proteome</keyword>
<dbReference type="EnsemblMetazoa" id="ACHR014140-RB">
    <property type="protein sequence ID" value="ACHR014140-PB"/>
    <property type="gene ID" value="ACHR014140"/>
</dbReference>
<protein>
    <submittedName>
        <fullName evidence="1">Uncharacterized protein</fullName>
    </submittedName>
</protein>
<dbReference type="Proteomes" id="UP000075881">
    <property type="component" value="Unassembled WGS sequence"/>
</dbReference>
<evidence type="ECO:0000313" key="2">
    <source>
        <dbReference type="Proteomes" id="UP000075881"/>
    </source>
</evidence>
<sequence length="92" mass="10325">MIALISRWAMVHQNDSSDTWCSDLRNASGNRKIPHSIIQDRVSRAPSGKEPAIRSPHTTTYRMQVISSSMICAMLTTRAPIFLPKHTFAIDT</sequence>
<name>A0A182KI42_9DIPT</name>
<proteinExistence type="predicted"/>
<organism evidence="1 2">
    <name type="scientific">Anopheles christyi</name>
    <dbReference type="NCBI Taxonomy" id="43041"/>
    <lineage>
        <taxon>Eukaryota</taxon>
        <taxon>Metazoa</taxon>
        <taxon>Ecdysozoa</taxon>
        <taxon>Arthropoda</taxon>
        <taxon>Hexapoda</taxon>
        <taxon>Insecta</taxon>
        <taxon>Pterygota</taxon>
        <taxon>Neoptera</taxon>
        <taxon>Endopterygota</taxon>
        <taxon>Diptera</taxon>
        <taxon>Nematocera</taxon>
        <taxon>Culicoidea</taxon>
        <taxon>Culicidae</taxon>
        <taxon>Anophelinae</taxon>
        <taxon>Anopheles</taxon>
    </lineage>
</organism>
<dbReference type="AlphaFoldDB" id="A0A182KI42"/>
<reference evidence="1" key="2">
    <citation type="submission" date="2020-05" db="UniProtKB">
        <authorList>
            <consortium name="EnsemblMetazoa"/>
        </authorList>
    </citation>
    <scope>IDENTIFICATION</scope>
    <source>
        <strain evidence="1">ACHKN1017</strain>
    </source>
</reference>
<reference evidence="2" key="1">
    <citation type="submission" date="2013-03" db="EMBL/GenBank/DDBJ databases">
        <title>The Genome Sequence of Anopheles christyi ACHKN1017.</title>
        <authorList>
            <consortium name="The Broad Institute Genomics Platform"/>
            <person name="Neafsey D.E."/>
            <person name="Besansky N."/>
            <person name="Walker B."/>
            <person name="Young S.K."/>
            <person name="Zeng Q."/>
            <person name="Gargeya S."/>
            <person name="Fitzgerald M."/>
            <person name="Haas B."/>
            <person name="Abouelleil A."/>
            <person name="Allen A.W."/>
            <person name="Alvarado L."/>
            <person name="Arachchi H.M."/>
            <person name="Berlin A.M."/>
            <person name="Chapman S.B."/>
            <person name="Gainer-Dewar J."/>
            <person name="Goldberg J."/>
            <person name="Griggs A."/>
            <person name="Gujja S."/>
            <person name="Hansen M."/>
            <person name="Howarth C."/>
            <person name="Imamovic A."/>
            <person name="Ireland A."/>
            <person name="Larimer J."/>
            <person name="McCowan C."/>
            <person name="Murphy C."/>
            <person name="Pearson M."/>
            <person name="Poon T.W."/>
            <person name="Priest M."/>
            <person name="Roberts A."/>
            <person name="Saif S."/>
            <person name="Shea T."/>
            <person name="Sisk P."/>
            <person name="Sykes S."/>
            <person name="Wortman J."/>
            <person name="Nusbaum C."/>
            <person name="Birren B."/>
        </authorList>
    </citation>
    <scope>NUCLEOTIDE SEQUENCE [LARGE SCALE GENOMIC DNA]</scope>
    <source>
        <strain evidence="2">ACHKN1017</strain>
    </source>
</reference>
<dbReference type="VEuPathDB" id="VectorBase:ACHR014140"/>
<dbReference type="EnsemblMetazoa" id="ACHR014140-RA">
    <property type="protein sequence ID" value="ACHR014140-PA"/>
    <property type="gene ID" value="ACHR014140"/>
</dbReference>